<feature type="region of interest" description="Disordered" evidence="2">
    <location>
        <begin position="5075"/>
        <end position="5100"/>
    </location>
</feature>
<dbReference type="EMBL" id="MSIE01000015">
    <property type="protein sequence ID" value="OLF17640.1"/>
    <property type="molecule type" value="Genomic_DNA"/>
</dbReference>
<feature type="compositionally biased region" description="Low complexity" evidence="2">
    <location>
        <begin position="278"/>
        <end position="289"/>
    </location>
</feature>
<evidence type="ECO:0000256" key="1">
    <source>
        <dbReference type="SAM" id="Coils"/>
    </source>
</evidence>
<protein>
    <submittedName>
        <fullName evidence="3">Uncharacterized protein</fullName>
    </submittedName>
</protein>
<dbReference type="STRING" id="1912961.BU204_10510"/>
<feature type="region of interest" description="Disordered" evidence="2">
    <location>
        <begin position="3340"/>
        <end position="3363"/>
    </location>
</feature>
<dbReference type="PANTHER" id="PTHR24216:SF65">
    <property type="entry name" value="PAXILLIN-LIKE PROTEIN 1"/>
    <property type="match status" value="1"/>
</dbReference>
<feature type="compositionally biased region" description="Polar residues" evidence="2">
    <location>
        <begin position="1088"/>
        <end position="1100"/>
    </location>
</feature>
<feature type="compositionally biased region" description="Pro residues" evidence="2">
    <location>
        <begin position="194"/>
        <end position="214"/>
    </location>
</feature>
<feature type="region of interest" description="Disordered" evidence="2">
    <location>
        <begin position="4859"/>
        <end position="4885"/>
    </location>
</feature>
<feature type="compositionally biased region" description="Low complexity" evidence="2">
    <location>
        <begin position="1435"/>
        <end position="1449"/>
    </location>
</feature>
<name>A0A1Q8CTG3_9PSEU</name>
<comment type="caution">
    <text evidence="3">The sequence shown here is derived from an EMBL/GenBank/DDBJ whole genome shotgun (WGS) entry which is preliminary data.</text>
</comment>
<gene>
    <name evidence="3" type="ORF">BU204_10510</name>
</gene>
<feature type="region of interest" description="Disordered" evidence="2">
    <location>
        <begin position="3683"/>
        <end position="3709"/>
    </location>
</feature>
<evidence type="ECO:0000256" key="2">
    <source>
        <dbReference type="SAM" id="MobiDB-lite"/>
    </source>
</evidence>
<feature type="compositionally biased region" description="Low complexity" evidence="2">
    <location>
        <begin position="255"/>
        <end position="270"/>
    </location>
</feature>
<feature type="compositionally biased region" description="Low complexity" evidence="2">
    <location>
        <begin position="700"/>
        <end position="724"/>
    </location>
</feature>
<feature type="compositionally biased region" description="Polar residues" evidence="2">
    <location>
        <begin position="2741"/>
        <end position="2750"/>
    </location>
</feature>
<feature type="compositionally biased region" description="Pro residues" evidence="2">
    <location>
        <begin position="3341"/>
        <end position="3352"/>
    </location>
</feature>
<feature type="region of interest" description="Disordered" evidence="2">
    <location>
        <begin position="5490"/>
        <end position="5515"/>
    </location>
</feature>
<feature type="region of interest" description="Disordered" evidence="2">
    <location>
        <begin position="1435"/>
        <end position="1457"/>
    </location>
</feature>
<feature type="region of interest" description="Disordered" evidence="2">
    <location>
        <begin position="5564"/>
        <end position="5593"/>
    </location>
</feature>
<evidence type="ECO:0000313" key="3">
    <source>
        <dbReference type="EMBL" id="OLF17640.1"/>
    </source>
</evidence>
<proteinExistence type="predicted"/>
<feature type="compositionally biased region" description="Gly residues" evidence="2">
    <location>
        <begin position="2714"/>
        <end position="2736"/>
    </location>
</feature>
<dbReference type="Proteomes" id="UP000185596">
    <property type="component" value="Unassembled WGS sequence"/>
</dbReference>
<dbReference type="PANTHER" id="PTHR24216">
    <property type="entry name" value="PAXILLIN-RELATED"/>
    <property type="match status" value="1"/>
</dbReference>
<feature type="compositionally biased region" description="Basic and acidic residues" evidence="2">
    <location>
        <begin position="1860"/>
        <end position="1869"/>
    </location>
</feature>
<feature type="compositionally biased region" description="Polar residues" evidence="2">
    <location>
        <begin position="2787"/>
        <end position="2816"/>
    </location>
</feature>
<evidence type="ECO:0000313" key="4">
    <source>
        <dbReference type="Proteomes" id="UP000185596"/>
    </source>
</evidence>
<feature type="compositionally biased region" description="Low complexity" evidence="2">
    <location>
        <begin position="112"/>
        <end position="124"/>
    </location>
</feature>
<feature type="compositionally biased region" description="Low complexity" evidence="2">
    <location>
        <begin position="300"/>
        <end position="323"/>
    </location>
</feature>
<feature type="compositionally biased region" description="Low complexity" evidence="2">
    <location>
        <begin position="5571"/>
        <end position="5582"/>
    </location>
</feature>
<feature type="region of interest" description="Disordered" evidence="2">
    <location>
        <begin position="4454"/>
        <end position="4473"/>
    </location>
</feature>
<feature type="compositionally biased region" description="Polar residues" evidence="2">
    <location>
        <begin position="1113"/>
        <end position="1134"/>
    </location>
</feature>
<feature type="compositionally biased region" description="Acidic residues" evidence="2">
    <location>
        <begin position="4008"/>
        <end position="4026"/>
    </location>
</feature>
<feature type="coiled-coil region" evidence="1">
    <location>
        <begin position="4152"/>
        <end position="4186"/>
    </location>
</feature>
<feature type="region of interest" description="Disordered" evidence="2">
    <location>
        <begin position="5786"/>
        <end position="5808"/>
    </location>
</feature>
<feature type="compositionally biased region" description="Low complexity" evidence="2">
    <location>
        <begin position="180"/>
        <end position="193"/>
    </location>
</feature>
<feature type="region of interest" description="Disordered" evidence="2">
    <location>
        <begin position="155"/>
        <end position="405"/>
    </location>
</feature>
<feature type="compositionally biased region" description="Polar residues" evidence="2">
    <location>
        <begin position="386"/>
        <end position="399"/>
    </location>
</feature>
<feature type="region of interest" description="Disordered" evidence="2">
    <location>
        <begin position="4332"/>
        <end position="4351"/>
    </location>
</feature>
<feature type="compositionally biased region" description="Basic and acidic residues" evidence="2">
    <location>
        <begin position="4086"/>
        <end position="4101"/>
    </location>
</feature>
<feature type="region of interest" description="Disordered" evidence="2">
    <location>
        <begin position="1385"/>
        <end position="1412"/>
    </location>
</feature>
<organism evidence="3 4">
    <name type="scientific">Actinophytocola xanthii</name>
    <dbReference type="NCBI Taxonomy" id="1912961"/>
    <lineage>
        <taxon>Bacteria</taxon>
        <taxon>Bacillati</taxon>
        <taxon>Actinomycetota</taxon>
        <taxon>Actinomycetes</taxon>
        <taxon>Pseudonocardiales</taxon>
        <taxon>Pseudonocardiaceae</taxon>
    </lineage>
</organism>
<feature type="region of interest" description="Disordered" evidence="2">
    <location>
        <begin position="645"/>
        <end position="752"/>
    </location>
</feature>
<feature type="compositionally biased region" description="Low complexity" evidence="2">
    <location>
        <begin position="4458"/>
        <end position="4468"/>
    </location>
</feature>
<sequence>MGPLAAGVAKMVNSGLSHAFATRFKKFGERFAEIGVEGLHEMMTEVLYVLMKEGRLPEELGGAFTAGMVSGGAGVAGEWLAEVFPPGGRGVSDGEKGGSDPDLVSEVDSGPDPDSGTGSGSAVVPGGGAVQPPPAWDARGGATMGFWTPVPYTPAPAGTPGVNPVGTATGKGGEKSTGLSTSAPQPATSAPQPATSPPQPATSPPQPATSPPQPATSNTADPLPRQTPPDPAGTVSQSSTESSIQTPSQDPPLHATQSVSQAPSQQVPQTDLPQTDLSQQQADPPQSDPGLSTAGVSEAGLSEDGLSDSGLSDSDLSTDPPSGQEINEGGNGALEPHGPTDRPVDAPTSPENHVDGTSPGQLSEAPAGRNPDVAHHAVTPDGTASVPPTVSQMSPPSTGGASGTVFTLPGNHYEPTQLANLGASVERGQSGLFAIPGLRHLAGRTGTDVPLVVVIEENDNTSVIEIVDTLLARPEFSVRLAKNPSHPVVILSSNAGSRPRSAQELRTRIARELFARGYFPDVYAPDGEVRIGADALVDADTEFTVVFGDGARLRSPEDVVAAATTLRSVPAHGGVAERAKWIVGRTHDHRRVRELGPEVSRAIGDLVTSKLDHSVTAEAVDIQDRQSDRAAYAFAADLASALGTGSLPVAPNGLRGGTGRASSGPGHTRHLSGSSLGSESSSQSQPPAGRSRRRPPPLRVPGRVSHTRSGSQGSGSSADSPRSAWWRRRSPQAGSSSLAVPGQSGPSAPVSDGVELARRGKARVDGEFDATALRDEIGRRVEEARRRDTAAWPDIGHAFTEDEVARGFEKGALTPNGWRVSLPDYQITLRVREIGPAKSEDTVAGERRSVLESRTMPRSAMDAKSVTPFNPTDFLTIPIGGFVTTSLNVKGIGTQRAVESTIAEESEEAVEITETGEMFRREHDVVFDVTVQRMRGGKPRGEPVVSERPVTIPMALSWPKSLAQGIPDEYAFSFPQTSPGTPKALINRVYADQQRALRRIVAAPLEGLSTVGFDAAVTEHRLDSRKDPAVAEFGSWLAELETSHGKEILAGQVMRRAFNFRGRPTEVIVVKALAANPGQRRGRAGSPVSDTDSRPGTASSLGGRVSPDYPSGFGTSSAQQARITQRRGSSVSRSSLDKDIKPVGGSVSVEFGDVLGDAVGAKISAELGGAATAEDIAEYTSSQSYVVSKTFEGMFLKLGAEFEVVIAFVPVQSDHVGEAHGRPEKTPEQTLFERPVAARPSSSHSRLRQWLPWASSPSGSLRVPVSATVFAIQPGSDLDIDSEPESELDRMGDFKAGMEAAEVPSQRDAVYELTPETVEALAGSLAMMLNTEGRIRGDQIEGVRTGLRDWAQRNSEALARGRSEVRFPVPGEGDDLFVRGELGSGQRVAQPTQRRTGKSAVGGATRRQAKRTRELTGTVGAEVEVGPVGLGPAVSLAGSRSRSVGSSEGYSERHEWDDKGTGNTFKFHLNFTARLGPDLTKLGRELTFPSDPGATAARSDRGTNDRTKLLGVVKISVPTRPGEVLGVEHRAPLRETRWLTDEERAATPFPTMTKAYLPPDFDLQAMTEGADLALTATETLMAPKSEDLDEQARRELMRLALGPAPRPIGVQGDGETNQGTTQDAIEQWGTWRARQARQSLAAGPGDKLELASHTAAGILDMGSRDLVGSVTLTNEYGNPRIVRYDATHPFKRLRDTQTVLPAERAKGWSAKAAFTTSVEFTGGKAEPEVSGEYKRGRARRPAHAVETSTEYSWKEPAYLVVYDAVERLATSVHESWTGALGKQHPRPEITDTRSKFVPDQLAVWVPARQIAAIGSGLSDHDVWGNLRDVDRDAYQAAHRMLQPTSPPVSPPASPPTSPEARPRPARESSSRSQAGISQPDARRPVVHQPNPPATHALPEGAGDFDPSRSDLVVELKKNLLGELTTWANSLESEELREKYKLLAVRMTDTLAEKLLLGGFDAIMTDVLTAGHNELGQRTGESGKVELRMTLKGRLTDRTTDAADDEYQHKRTVSAARSVTNETTNTWSAGYSASGQPDFGVESSVGAFVLDGAIAPTVSGTWQWARGPARKEERRHTTTLTWRGGAERERATLELTLVLNPWARSGDYRKRFPPPLSRKPVRGQHIVPDKIVFEQAVQRTRPAYLAAARQRAPIATASGSLRNFWAAQRTAEDDRPVGFPDKAALLAEPIEAPKLFAELDKLSGELNANRANWLLTGARGSQLAHHLRDLLSTETYEYAVGSDTIDTIAIGADLGTRELIGVIPDSEIESEVVTGGDTEHRATAKNETEAAVLGGMAAELAGGGQTLHEGKSESVVPEKAPEQKVTSGGKPYLVRAEFIPTLTVTYADGKPARVLLEGGEVDGHVWLAVDEAGLAALGLTDPQVKGKGPATEEQRLVIPRRDVAATRTAASTSGPGRNPRIVLQRKATELAVPPAPPALDVEGHRTSRWSRALTDTRTLPAPWASTDRSGDRRVTMPDTALAQAIPDSVTVISGLHDAVEWIEGRVEEETSPRSWSPEPLGRGVEALNTLEARLKGWSGPLGLLIGFRPGEGHALVARIGKDGQLALADPLLKRPVPTATVLGSLDLFSAVVLDADGRQLPAPSARRGLGDAAAERSSGPHWTTARVLSTAEDMHPFSERGERVRGQVEEIVKRTHRTKRLRELGLEDAVKTIVAEAVRGDNSAALRLSRAIAADLGTAQFDPVDPDAEAPVAGLAGGAGGPSGGTGRRGRGQGGGPLPHRATTTGRSQAQYDEALTDLERAADRGRHRVEADARADVVGTTERREPTTVQHEPSSPGPVSTDAQGAPTSVATTRSPWNDERLTREAQRAEDELASMSADQAARTLANARVLASAFHGWETIVTRGISDKVLQVIAGTLHRTGNVVEAMNVAAETARDLGTSPTRSDVIYLLGDANAAAGNGTIDPAREAEAITVVRSQHAPRQLQDIEIPVADLARVVAYVATLGTPKFVTLRDISEAIGMGVGTLRPRAERFAAMLREFRTTRASQPTPAAGRPRWTEERLRTEADVARTVLNLTEQQKNLVAVAWTASNGPTTLVGRRLNKEVNDVVAHAMLRHSGTVENQMAVGMQVAAEIAEDLGTGWTAADLDNEVPLARSVQLDQTLWDQALDEVPQRFDRNQLDDKGYSFEDVAAIVALIAGQVPRQHVTVPQIAERLGKSVGVARTRPRHDSSATNFPVGGAVISDRGAYKYQQQRREKLRGRGVHLLPSEDWMTPAAVRRGRDGLDDVFAALGAAGDPTAASAIVFEIRDDGEPGLVLNVMPDGAGGHTIVGPTGRQLTKDVYEKLSGYRPTDDPAATPVTRLGKLYALGIDADGAVIIGNPPDPGSAPPPSPSRVTGVRTHPDPWVRLGLDQAAAVARRGREYRINREKVSPTRADEVLRTATTIVASTHDAEKLGSDRQQKLSELMWLRLVSSGDVGYVYGQSEELAAKLGTKPEGEPWRPTLLDKRLGAAELDAALMATSWTPSRVRMESEVARFELTKQPPEHLTTLVSVANHIVATSHTTGNAAHLDDVRILLVHRLARSPGGIPAVFALSEALAKSLGTALPDGAWLPSPLAVERGRASDAVTALSSTEWTPVRLSTEAGFARAALARVGKPDPDLRQLAEIIVLDTRDIAALTFSGLGSADAMIDVIEHVLLTAPGSPQEKEAAARVISDAIARGLTTGLRPESAESPSPATASSGRSEPNSGPVVLDFDKIGLAHDVFPAPGRPPRDAPSSALDSLVAELDHDDLVFDLDLDDEITPAPMPPAREAPAAGFDGGASEVVATYLDTGSLRDRGLFDMVAEIVQNLSRELGEAGVADVVVQIGAGLNVLTAEGRARFGPFTGARGRVQSLEQDGKSLRTEGDVREAVRLLRRTQPEADLNNWGDAEEIVALTNLAGELTSRGLHLDVVDLVAFETGMSRRAKLDYAMRLGFVLGTANPDWVANRPLGRGGASASTAPTGDGSRQPRTSVAPVLSAGDAGPASTEPAAAHAGADRGEGGATVSEGEESSEEESSDEELSEEEAAPRPAEPVGEGAGTSAIAEAAPSGKGKAVRWAEDVRDNGTRQGEPSDDGGRGEPVAESSGDRPPDDGDGPRDADPLDAARIAADEAAAAREAARLAVEQARLAHQRAGRAVEEAKAAAREAEGAVIGTERALDRARSRVAEARAQFEDANAHREALDDNASSDELTDVDAAATASWERLRELDLYADDALLSADTARTSREQATDAVRQAEHAFANAEAALGKARQSRERAVAAAAAARDATSDPDNRLRDLRGERDNLARAHGELTESGPSSRAATPAARNLAIHIARLDGQIARLVQDRATSAANARDQARAAQRDTERHRDEVKAAGGDVTKAAGVAKAAAKQGQVEAVYTLLSSVPPGSRATVERLGSATELIDAITELTGEELRDLGPDGVLAAMNNGELTVETSTGSVTIGFSFDLERPADTRTRTAPTSAPPSRYTRQGREAWTPLTDVSTSSAPVRIPLVVFEPVSVGTAVDPTGTLRPLVFVGGAAKRTTKTESTSSLSSEDATGDRPAVATTMAITLRRADGRTANANLDVTLRVGKIVPGRADVQPLTEARATVLRANGVELPAFTGTPDLHYVGTATAELRTKLKFSGPVSTVRGSDNAVGAGVSGGAVHEFFSWFVGLFAELNSGFAQGPSRTLEWEQNHTALYTPLEYRVDTEDGRGRYITVPVHVARAADLPLPEHLLGTEPVPTFDGRRFIVGTDSILDVPGAAAIVDIAADGLSEQGRREVAAHFHASDNPLRSPDQRRAVLQDAMSGLGHQITWVEDGRQHTVTIYAELVPPRETRPSGQEKARVEDKAIGHSGSAYSMGRSARAGLGFDFRPTFADDSGPTGTEGSTSHAASSSSRGLPVVAVTAGREETGSGKPRMIAKHGLVAWSDSQRDVAGTLDVVVVHTSEKQPGTARRILLGGTMTTKFGTPAAARRAEPPREHVDQAFAKDDDDNLVEMWPGNPDGTVATVTAGRVPNAIVIATPRDKLDWAGGKLSPSTMTPGVYLTSPPLPEGARPIPHALFGRYAVVEDFHASPRHREAVDLALAKSVQPVDGPPAGGTSRKSPRLGGTWSSPGVRRFVETAPDGTTTTYTVKLPPITRWSRTGWNTVREFLSMIGSRQFAGLTLVGQPATTPEMVASGRMSDHTATLTATMDVMSPDVLGIRLNGKLQINENGQHLSSAALSRSKGVGARFGVSVVPQHATKWGVFLRLMLGASIDWEDSELREVGPGDKQVTEYSGPTAFLVLDTRARLEAAMAIRNRFMNRKFDELPVTVDEPRALVVQLPVRDAIAIYEYLGQPVPPVLTAALPVPKPPKGRFAQTLLPPDGEYAGHNGTGVTHVELHGANPLAGAAAELNRLGVTGEWKDLVLTRIEEKLTGPHGFIDLRNILFAGDAEDGALVRVPNTGAVTDDVVHVRITATRADRPSTHSSVPPDSLFNIAYHTQYGLAQRSKSKTVDLPGDLGFVHREKPPASSTSADVETTGGGLAGRFVPSRVSRDQSVKDSSFILKVTSQFKYGGGYVQGEDLEVDFQLHITRDRSATPASKALTAGAAGLPGTRSTGSDDAPVSVPGRVVLAGPSTELVEPLREPATPPIVEVLTHGPDRGPEFTRQDGIFPFAIGKSSLDAIRRAGYAALSSVALPPGVVGETDLRHAAAARSEYSRKGSLGEYEVHGLTSGSSLHGGLHAMFTGHSYATAGDAKARRQVKHTFYDAGYSMGIEARFRLETATPLKPPAGAAIEGLHLEKLSQLFGTNKTVTHGTGVAALGSGSSSQEAEGPGQKTVRTLPTGALASTHDSGSAQGGRDIDTQSTKYSGEFFPFRVDADFYLKVAFHRSNDAANLFSSPDRTMRVGAEGDLITFVHRDLALRRWNLTLGHIWSFAGTRAPEGLALRVAGNGAAIEVPGRPATEPTVDPAAVADGDRGRNLHVGPGVTVEQVVSFVRSVKADWRPTTYTVEVGSPFTEADVREALSETAELDLNLDKIRARAERLRAEAPPERDQTGRDAVTGIIEAAIDPHTPGGDQIPNIAEFLSHVADIIEDVYLTNGAAEARRRAEYLASVFDVERSASTT</sequence>
<feature type="compositionally biased region" description="Basic and acidic residues" evidence="2">
    <location>
        <begin position="4337"/>
        <end position="4351"/>
    </location>
</feature>
<feature type="region of interest" description="Disordered" evidence="2">
    <location>
        <begin position="86"/>
        <end position="142"/>
    </location>
</feature>
<feature type="region of interest" description="Disordered" evidence="2">
    <location>
        <begin position="1078"/>
        <end position="1139"/>
    </location>
</feature>
<reference evidence="3 4" key="1">
    <citation type="submission" date="2016-12" db="EMBL/GenBank/DDBJ databases">
        <title>The draft genome sequence of Actinophytocola sp. 11-183.</title>
        <authorList>
            <person name="Wang W."/>
            <person name="Yuan L."/>
        </authorList>
    </citation>
    <scope>NUCLEOTIDE SEQUENCE [LARGE SCALE GENOMIC DNA]</scope>
    <source>
        <strain evidence="3 4">11-183</strain>
    </source>
</reference>
<accession>A0A1Q8CTG3</accession>
<feature type="compositionally biased region" description="Basic and acidic residues" evidence="2">
    <location>
        <begin position="2757"/>
        <end position="2786"/>
    </location>
</feature>
<feature type="region of interest" description="Disordered" evidence="2">
    <location>
        <begin position="2702"/>
        <end position="2821"/>
    </location>
</feature>
<feature type="region of interest" description="Disordered" evidence="2">
    <location>
        <begin position="3952"/>
        <end position="4102"/>
    </location>
</feature>
<keyword evidence="4" id="KW-1185">Reference proteome</keyword>
<feature type="compositionally biased region" description="Low complexity" evidence="2">
    <location>
        <begin position="3691"/>
        <end position="3701"/>
    </location>
</feature>
<feature type="region of interest" description="Disordered" evidence="2">
    <location>
        <begin position="1841"/>
        <end position="1905"/>
    </location>
</feature>
<feature type="compositionally biased region" description="Basic and acidic residues" evidence="2">
    <location>
        <begin position="4057"/>
        <end position="4066"/>
    </location>
</feature>
<feature type="compositionally biased region" description="Low complexity" evidence="2">
    <location>
        <begin position="671"/>
        <end position="689"/>
    </location>
</feature>
<feature type="compositionally biased region" description="Polar residues" evidence="2">
    <location>
        <begin position="234"/>
        <end position="248"/>
    </location>
</feature>
<keyword evidence="1" id="KW-0175">Coiled coil</keyword>
<feature type="compositionally biased region" description="Pro residues" evidence="2">
    <location>
        <begin position="1844"/>
        <end position="1857"/>
    </location>
</feature>
<feature type="compositionally biased region" description="Low complexity" evidence="2">
    <location>
        <begin position="4872"/>
        <end position="4881"/>
    </location>
</feature>